<keyword evidence="2" id="KW-1185">Reference proteome</keyword>
<proteinExistence type="predicted"/>
<reference evidence="1 2" key="1">
    <citation type="submission" date="2015-11" db="EMBL/GenBank/DDBJ databases">
        <title>Draft genome sequences of new species of the genus Lactobacillus isolated from orchardgrass silage.</title>
        <authorList>
            <person name="Tohno M."/>
            <person name="Tanizawa Y."/>
            <person name="Arita M."/>
        </authorList>
    </citation>
    <scope>NUCLEOTIDE SEQUENCE [LARGE SCALE GENOMIC DNA]</scope>
    <source>
        <strain evidence="1 2">IWT140</strain>
    </source>
</reference>
<dbReference type="EMBL" id="BCMH01000028">
    <property type="protein sequence ID" value="GAX04662.1"/>
    <property type="molecule type" value="Genomic_DNA"/>
</dbReference>
<organism evidence="1 2">
    <name type="scientific">Secundilactobacillus pentosiphilus</name>
    <dbReference type="NCBI Taxonomy" id="1714682"/>
    <lineage>
        <taxon>Bacteria</taxon>
        <taxon>Bacillati</taxon>
        <taxon>Bacillota</taxon>
        <taxon>Bacilli</taxon>
        <taxon>Lactobacillales</taxon>
        <taxon>Lactobacillaceae</taxon>
        <taxon>Secundilactobacillus</taxon>
    </lineage>
</organism>
<evidence type="ECO:0000313" key="1">
    <source>
        <dbReference type="EMBL" id="GAX04662.1"/>
    </source>
</evidence>
<dbReference type="AlphaFoldDB" id="A0A1Z5ISU8"/>
<evidence type="ECO:0000313" key="2">
    <source>
        <dbReference type="Proteomes" id="UP000198430"/>
    </source>
</evidence>
<sequence>MILMKKFDAFLKKLANIDEKQKAEIFKKYREEVALEKQKYPKAIFPGDTFVKFNHYKDITIKEPIEDLGERKISCVNA</sequence>
<dbReference type="Proteomes" id="UP000198430">
    <property type="component" value="Unassembled WGS sequence"/>
</dbReference>
<comment type="caution">
    <text evidence="1">The sequence shown here is derived from an EMBL/GenBank/DDBJ whole genome shotgun (WGS) entry which is preliminary data.</text>
</comment>
<name>A0A1Z5ISU8_9LACO</name>
<accession>A0A1Z5ISU8</accession>
<protein>
    <submittedName>
        <fullName evidence="1">Uncharacterized protein</fullName>
    </submittedName>
</protein>
<gene>
    <name evidence="1" type="ORF">IWT140_02305</name>
</gene>